<keyword evidence="3" id="KW-1185">Reference proteome</keyword>
<dbReference type="Proteomes" id="UP001596514">
    <property type="component" value="Unassembled WGS sequence"/>
</dbReference>
<comment type="caution">
    <text evidence="2">The sequence shown here is derived from an EMBL/GenBank/DDBJ whole genome shotgun (WGS) entry which is preliminary data.</text>
</comment>
<organism evidence="2 3">
    <name type="scientific">Streptosporangium amethystogenes subsp. fukuiense</name>
    <dbReference type="NCBI Taxonomy" id="698418"/>
    <lineage>
        <taxon>Bacteria</taxon>
        <taxon>Bacillati</taxon>
        <taxon>Actinomycetota</taxon>
        <taxon>Actinomycetes</taxon>
        <taxon>Streptosporangiales</taxon>
        <taxon>Streptosporangiaceae</taxon>
        <taxon>Streptosporangium</taxon>
    </lineage>
</organism>
<feature type="domain" description="Rhodanese" evidence="1">
    <location>
        <begin position="19"/>
        <end position="117"/>
    </location>
</feature>
<dbReference type="InterPro" id="IPR036873">
    <property type="entry name" value="Rhodanese-like_dom_sf"/>
</dbReference>
<dbReference type="PROSITE" id="PS50206">
    <property type="entry name" value="RHODANESE_3"/>
    <property type="match status" value="1"/>
</dbReference>
<dbReference type="RefSeq" id="WP_343963385.1">
    <property type="nucleotide sequence ID" value="NZ_BAAAGK010000017.1"/>
</dbReference>
<evidence type="ECO:0000259" key="1">
    <source>
        <dbReference type="PROSITE" id="PS50206"/>
    </source>
</evidence>
<sequence>MTVSPEDLLIDPEQATGKLAAGALFVDVRRPEARAEHGLLPTAVAVEKVDVLRSFDRESPELLADAADPDREIVVFCSSERGSGPVVQKLAELGYTNVTHILGGFSAWKEQGFATHPHDGAVTDA</sequence>
<dbReference type="CDD" id="cd00158">
    <property type="entry name" value="RHOD"/>
    <property type="match status" value="1"/>
</dbReference>
<dbReference type="PANTHER" id="PTHR44086:SF10">
    <property type="entry name" value="THIOSULFATE SULFURTRANSFERASE_RHODANESE-LIKE DOMAIN-CONTAINING PROTEIN 3"/>
    <property type="match status" value="1"/>
</dbReference>
<accession>A0ABW2SSR4</accession>
<dbReference type="InterPro" id="IPR001763">
    <property type="entry name" value="Rhodanese-like_dom"/>
</dbReference>
<dbReference type="Pfam" id="PF00581">
    <property type="entry name" value="Rhodanese"/>
    <property type="match status" value="1"/>
</dbReference>
<reference evidence="3" key="1">
    <citation type="journal article" date="2019" name="Int. J. Syst. Evol. Microbiol.">
        <title>The Global Catalogue of Microorganisms (GCM) 10K type strain sequencing project: providing services to taxonomists for standard genome sequencing and annotation.</title>
        <authorList>
            <consortium name="The Broad Institute Genomics Platform"/>
            <consortium name="The Broad Institute Genome Sequencing Center for Infectious Disease"/>
            <person name="Wu L."/>
            <person name="Ma J."/>
        </authorList>
    </citation>
    <scope>NUCLEOTIDE SEQUENCE [LARGE SCALE GENOMIC DNA]</scope>
    <source>
        <strain evidence="3">JCM 10083</strain>
    </source>
</reference>
<proteinExistence type="predicted"/>
<dbReference type="EMBL" id="JBHTEE010000001">
    <property type="protein sequence ID" value="MFC7599087.1"/>
    <property type="molecule type" value="Genomic_DNA"/>
</dbReference>
<protein>
    <submittedName>
        <fullName evidence="2">Rhodanese-like domain-containing protein</fullName>
    </submittedName>
</protein>
<dbReference type="Gene3D" id="3.40.250.10">
    <property type="entry name" value="Rhodanese-like domain"/>
    <property type="match status" value="1"/>
</dbReference>
<gene>
    <name evidence="2" type="ORF">ACFQVD_03060</name>
</gene>
<dbReference type="PANTHER" id="PTHR44086">
    <property type="entry name" value="THIOSULFATE SULFURTRANSFERASE RDL2, MITOCHONDRIAL-RELATED"/>
    <property type="match status" value="1"/>
</dbReference>
<evidence type="ECO:0000313" key="2">
    <source>
        <dbReference type="EMBL" id="MFC7599087.1"/>
    </source>
</evidence>
<name>A0ABW2SSR4_9ACTN</name>
<dbReference type="SUPFAM" id="SSF52821">
    <property type="entry name" value="Rhodanese/Cell cycle control phosphatase"/>
    <property type="match status" value="1"/>
</dbReference>
<dbReference type="SMART" id="SM00450">
    <property type="entry name" value="RHOD"/>
    <property type="match status" value="1"/>
</dbReference>
<evidence type="ECO:0000313" key="3">
    <source>
        <dbReference type="Proteomes" id="UP001596514"/>
    </source>
</evidence>